<keyword evidence="6" id="KW-1185">Reference proteome</keyword>
<dbReference type="OrthoDB" id="823504at2759"/>
<keyword evidence="3 5" id="KW-0560">Oxidoreductase</keyword>
<evidence type="ECO:0000256" key="1">
    <source>
        <dbReference type="ARBA" id="ARBA00004613"/>
    </source>
</evidence>
<evidence type="ECO:0000313" key="5">
    <source>
        <dbReference type="EMBL" id="KAF0313681.1"/>
    </source>
</evidence>
<evidence type="ECO:0000313" key="6">
    <source>
        <dbReference type="Proteomes" id="UP000440578"/>
    </source>
</evidence>
<gene>
    <name evidence="5" type="primary">Pxt_13</name>
    <name evidence="5" type="ORF">FJT64_015816</name>
</gene>
<dbReference type="EMBL" id="VIIS01000074">
    <property type="protein sequence ID" value="KAF0313681.1"/>
    <property type="molecule type" value="Genomic_DNA"/>
</dbReference>
<keyword evidence="2" id="KW-0964">Secreted</keyword>
<dbReference type="GO" id="GO:0005576">
    <property type="term" value="C:extracellular region"/>
    <property type="evidence" value="ECO:0007669"/>
    <property type="project" value="UniProtKB-SubCell"/>
</dbReference>
<organism evidence="5 6">
    <name type="scientific">Amphibalanus amphitrite</name>
    <name type="common">Striped barnacle</name>
    <name type="synonym">Balanus amphitrite</name>
    <dbReference type="NCBI Taxonomy" id="1232801"/>
    <lineage>
        <taxon>Eukaryota</taxon>
        <taxon>Metazoa</taxon>
        <taxon>Ecdysozoa</taxon>
        <taxon>Arthropoda</taxon>
        <taxon>Crustacea</taxon>
        <taxon>Multicrustacea</taxon>
        <taxon>Cirripedia</taxon>
        <taxon>Thoracica</taxon>
        <taxon>Thoracicalcarea</taxon>
        <taxon>Balanomorpha</taxon>
        <taxon>Balanoidea</taxon>
        <taxon>Balanidae</taxon>
        <taxon>Amphibalaninae</taxon>
        <taxon>Amphibalanus</taxon>
    </lineage>
</organism>
<dbReference type="PANTHER" id="PTHR11475">
    <property type="entry name" value="OXIDASE/PEROXIDASE"/>
    <property type="match status" value="1"/>
</dbReference>
<sequence>MPYCRWVLRAPPGSFSAEVALRRSASASALLSDLEERLSAAARRPGPEEADLTELTTAAGGDPAVQQEVGRIGLQRLHTVQAVGNQTSLSLTSPDSSQELGEILVPGCTPAVVKTCDRNNTERTLTGECNHVEAPYVGRSLTGLGRLSAATYEDLLFFSPRSSSSAGSPLPAPERAAVPLAATLSDGPLSGWAAAWSESLRRDLARIVPFRLPDGREPDCCSERHPACLPLTVAHRCVSCVRALPAPELDCLMRPAAPLSAASSYLDLETLYGSSEEAGRRLRTLNGGRLRDELEPQQDVLDQNHPLWEDERLFQTARRVVIAQWQHITYREYLPHILGADAARATSLAPEDGDVDPTVSVEFAAAAFRFWQRPKKEHQKKTQKVMRTTRSFLDILRKTSALKDYASFVSGPSPTLELASVEVLRGRDLGLPSYTAVRQLCSGQSVTSWTDLETVFERRHLEELRAIYSSPDDIDLWVGGMLERRAPSAKVGTTFQCVIADQFRRLRDGDRLFYERSLSGEQLREVRKASLARLLCDNEKGRGAATPLVLEPLSNRNQMTPCESENIPKVNLSVF</sequence>
<protein>
    <submittedName>
        <fullName evidence="5">Chorion peroxidase</fullName>
    </submittedName>
</protein>
<dbReference type="Proteomes" id="UP000440578">
    <property type="component" value="Unassembled WGS sequence"/>
</dbReference>
<dbReference type="AlphaFoldDB" id="A0A6A4XG51"/>
<accession>A0A6A4XG51</accession>
<dbReference type="PANTHER" id="PTHR11475:SF4">
    <property type="entry name" value="CHORION PEROXIDASE"/>
    <property type="match status" value="1"/>
</dbReference>
<evidence type="ECO:0000256" key="3">
    <source>
        <dbReference type="ARBA" id="ARBA00022559"/>
    </source>
</evidence>
<reference evidence="5 6" key="1">
    <citation type="submission" date="2019-07" db="EMBL/GenBank/DDBJ databases">
        <title>Draft genome assembly of a fouling barnacle, Amphibalanus amphitrite (Darwin, 1854): The first reference genome for Thecostraca.</title>
        <authorList>
            <person name="Kim W."/>
        </authorList>
    </citation>
    <scope>NUCLEOTIDE SEQUENCE [LARGE SCALE GENOMIC DNA]</scope>
    <source>
        <strain evidence="5">SNU_AA5</strain>
        <tissue evidence="5">Soma without cirri and trophi</tissue>
    </source>
</reference>
<dbReference type="InterPro" id="IPR037120">
    <property type="entry name" value="Haem_peroxidase_sf_animal"/>
</dbReference>
<dbReference type="PROSITE" id="PS50292">
    <property type="entry name" value="PEROXIDASE_3"/>
    <property type="match status" value="1"/>
</dbReference>
<comment type="subcellular location">
    <subcellularLocation>
        <location evidence="1">Secreted</location>
    </subcellularLocation>
</comment>
<evidence type="ECO:0000256" key="4">
    <source>
        <dbReference type="ARBA" id="ARBA00023180"/>
    </source>
</evidence>
<dbReference type="SUPFAM" id="SSF48113">
    <property type="entry name" value="Heme-dependent peroxidases"/>
    <property type="match status" value="1"/>
</dbReference>
<dbReference type="GO" id="GO:0004601">
    <property type="term" value="F:peroxidase activity"/>
    <property type="evidence" value="ECO:0007669"/>
    <property type="project" value="UniProtKB-KW"/>
</dbReference>
<evidence type="ECO:0000256" key="2">
    <source>
        <dbReference type="ARBA" id="ARBA00022525"/>
    </source>
</evidence>
<keyword evidence="4" id="KW-0325">Glycoprotein</keyword>
<dbReference type="Pfam" id="PF03098">
    <property type="entry name" value="An_peroxidase"/>
    <property type="match status" value="3"/>
</dbReference>
<dbReference type="GO" id="GO:0020037">
    <property type="term" value="F:heme binding"/>
    <property type="evidence" value="ECO:0007669"/>
    <property type="project" value="InterPro"/>
</dbReference>
<dbReference type="Gene3D" id="1.10.640.10">
    <property type="entry name" value="Haem peroxidase domain superfamily, animal type"/>
    <property type="match status" value="3"/>
</dbReference>
<name>A0A6A4XG51_AMPAM</name>
<keyword evidence="3 5" id="KW-0575">Peroxidase</keyword>
<comment type="caution">
    <text evidence="5">The sequence shown here is derived from an EMBL/GenBank/DDBJ whole genome shotgun (WGS) entry which is preliminary data.</text>
</comment>
<dbReference type="GO" id="GO:0006979">
    <property type="term" value="P:response to oxidative stress"/>
    <property type="evidence" value="ECO:0007669"/>
    <property type="project" value="InterPro"/>
</dbReference>
<dbReference type="InterPro" id="IPR010255">
    <property type="entry name" value="Haem_peroxidase_sf"/>
</dbReference>
<proteinExistence type="predicted"/>
<dbReference type="InterPro" id="IPR019791">
    <property type="entry name" value="Haem_peroxidase_animal"/>
</dbReference>